<proteinExistence type="predicted"/>
<dbReference type="Proteomes" id="UP000061660">
    <property type="component" value="Chromosome"/>
</dbReference>
<dbReference type="KEGG" id="pnp:IJ22_29690"/>
<dbReference type="AlphaFoldDB" id="A0A0U2WAA2"/>
<keyword evidence="2" id="KW-1185">Reference proteome</keyword>
<organism evidence="1 2">
    <name type="scientific">Paenibacillus naphthalenovorans</name>
    <dbReference type="NCBI Taxonomy" id="162209"/>
    <lineage>
        <taxon>Bacteria</taxon>
        <taxon>Bacillati</taxon>
        <taxon>Bacillota</taxon>
        <taxon>Bacilli</taxon>
        <taxon>Bacillales</taxon>
        <taxon>Paenibacillaceae</taxon>
        <taxon>Paenibacillus</taxon>
    </lineage>
</organism>
<evidence type="ECO:0000313" key="2">
    <source>
        <dbReference type="Proteomes" id="UP000061660"/>
    </source>
</evidence>
<dbReference type="EMBL" id="CP013652">
    <property type="protein sequence ID" value="ALS23342.1"/>
    <property type="molecule type" value="Genomic_DNA"/>
</dbReference>
<dbReference type="STRING" id="162209.IJ22_29690"/>
<gene>
    <name evidence="1" type="ORF">IJ22_29690</name>
</gene>
<protein>
    <submittedName>
        <fullName evidence="1">Uncharacterized protein</fullName>
    </submittedName>
</protein>
<sequence>MTKPQNVTKHEHYQMTPSQGKHSEESLKGTFVSVMLLGLFLVLSWVGVFLLFMARH</sequence>
<dbReference type="PATRIC" id="fig|162209.4.peg.3166"/>
<evidence type="ECO:0000313" key="1">
    <source>
        <dbReference type="EMBL" id="ALS23342.1"/>
    </source>
</evidence>
<name>A0A0U2WAA2_9BACL</name>
<reference evidence="2" key="1">
    <citation type="submission" date="2015-12" db="EMBL/GenBank/DDBJ databases">
        <title>Complete genome sequences of two moderately thermophilic Paenibacillus species.</title>
        <authorList>
            <person name="Butler R.III."/>
            <person name="Wang J."/>
            <person name="Stark B.C."/>
            <person name="Pombert J.-F."/>
        </authorList>
    </citation>
    <scope>NUCLEOTIDE SEQUENCE [LARGE SCALE GENOMIC DNA]</scope>
    <source>
        <strain evidence="2">32O-Y</strain>
    </source>
</reference>
<accession>A0A0U2WAA2</accession>
<reference evidence="1 2" key="2">
    <citation type="journal article" date="2016" name="Genome Announc.">
        <title>Complete Genome Sequences of Two Interactive Moderate Thermophiles, Paenibacillus napthalenovorans 32O-Y and Paenibacillus sp. 32O-W.</title>
        <authorList>
            <person name="Butler R.R.III."/>
            <person name="Wang J."/>
            <person name="Stark B.C."/>
            <person name="Pombert J.F."/>
        </authorList>
    </citation>
    <scope>NUCLEOTIDE SEQUENCE [LARGE SCALE GENOMIC DNA]</scope>
    <source>
        <strain evidence="1 2">32O-Y</strain>
    </source>
</reference>
<dbReference type="RefSeq" id="WP_375256439.1">
    <property type="nucleotide sequence ID" value="NZ_CP013652.1"/>
</dbReference>